<dbReference type="AlphaFoldDB" id="A0A1J1INV4"/>
<sequence length="60" mass="7088">MLLLTYLQVFWNFNNKKGKETDESFILILLKSIEFFVDMSLGKQLTFGINIIHFNDIAFK</sequence>
<evidence type="ECO:0000313" key="2">
    <source>
        <dbReference type="Proteomes" id="UP000183832"/>
    </source>
</evidence>
<accession>A0A1J1INV4</accession>
<organism evidence="1 2">
    <name type="scientific">Clunio marinus</name>
    <dbReference type="NCBI Taxonomy" id="568069"/>
    <lineage>
        <taxon>Eukaryota</taxon>
        <taxon>Metazoa</taxon>
        <taxon>Ecdysozoa</taxon>
        <taxon>Arthropoda</taxon>
        <taxon>Hexapoda</taxon>
        <taxon>Insecta</taxon>
        <taxon>Pterygota</taxon>
        <taxon>Neoptera</taxon>
        <taxon>Endopterygota</taxon>
        <taxon>Diptera</taxon>
        <taxon>Nematocera</taxon>
        <taxon>Chironomoidea</taxon>
        <taxon>Chironomidae</taxon>
        <taxon>Clunio</taxon>
    </lineage>
</organism>
<protein>
    <submittedName>
        <fullName evidence="1">CLUMA_CG015706, isoform A</fullName>
    </submittedName>
</protein>
<keyword evidence="2" id="KW-1185">Reference proteome</keyword>
<dbReference type="Proteomes" id="UP000183832">
    <property type="component" value="Unassembled WGS sequence"/>
</dbReference>
<gene>
    <name evidence="1" type="ORF">CLUMA_CG015706</name>
</gene>
<reference evidence="1 2" key="1">
    <citation type="submission" date="2015-04" db="EMBL/GenBank/DDBJ databases">
        <authorList>
            <person name="Syromyatnikov M.Y."/>
            <person name="Popov V.N."/>
        </authorList>
    </citation>
    <scope>NUCLEOTIDE SEQUENCE [LARGE SCALE GENOMIC DNA]</scope>
</reference>
<name>A0A1J1INV4_9DIPT</name>
<evidence type="ECO:0000313" key="1">
    <source>
        <dbReference type="EMBL" id="CRL01917.1"/>
    </source>
</evidence>
<proteinExistence type="predicted"/>
<dbReference type="EMBL" id="CVRI01000057">
    <property type="protein sequence ID" value="CRL01917.1"/>
    <property type="molecule type" value="Genomic_DNA"/>
</dbReference>